<gene>
    <name evidence="1" type="ORF">M9Y10_014351</name>
</gene>
<organism evidence="1 2">
    <name type="scientific">Tritrichomonas musculus</name>
    <dbReference type="NCBI Taxonomy" id="1915356"/>
    <lineage>
        <taxon>Eukaryota</taxon>
        <taxon>Metamonada</taxon>
        <taxon>Parabasalia</taxon>
        <taxon>Tritrichomonadida</taxon>
        <taxon>Tritrichomonadidae</taxon>
        <taxon>Tritrichomonas</taxon>
    </lineage>
</organism>
<dbReference type="EMBL" id="JAPFFF010000002">
    <property type="protein sequence ID" value="KAK8896451.1"/>
    <property type="molecule type" value="Genomic_DNA"/>
</dbReference>
<evidence type="ECO:0000313" key="1">
    <source>
        <dbReference type="EMBL" id="KAK8896451.1"/>
    </source>
</evidence>
<reference evidence="1 2" key="1">
    <citation type="submission" date="2024-04" db="EMBL/GenBank/DDBJ databases">
        <title>Tritrichomonas musculus Genome.</title>
        <authorList>
            <person name="Alves-Ferreira E."/>
            <person name="Grigg M."/>
            <person name="Lorenzi H."/>
            <person name="Galac M."/>
        </authorList>
    </citation>
    <scope>NUCLEOTIDE SEQUENCE [LARGE SCALE GENOMIC DNA]</scope>
    <source>
        <strain evidence="1 2">EAF2021</strain>
    </source>
</reference>
<dbReference type="Proteomes" id="UP001470230">
    <property type="component" value="Unassembled WGS sequence"/>
</dbReference>
<protein>
    <recommendedName>
        <fullName evidence="3">TNFR-Cys domain-containing protein</fullName>
    </recommendedName>
</protein>
<evidence type="ECO:0000313" key="2">
    <source>
        <dbReference type="Proteomes" id="UP001470230"/>
    </source>
</evidence>
<evidence type="ECO:0008006" key="3">
    <source>
        <dbReference type="Google" id="ProtNLM"/>
    </source>
</evidence>
<comment type="caution">
    <text evidence="1">The sequence shown here is derived from an EMBL/GenBank/DDBJ whole genome shotgun (WGS) entry which is preliminary data.</text>
</comment>
<name>A0ABR2L093_9EUKA</name>
<keyword evidence="2" id="KW-1185">Reference proteome</keyword>
<sequence length="86" mass="9454">MATKSTKSMYVCDACLDKCAYCGTVEKNMHNNCNYASRCKNCADAYKPTTCAICGGKLQKQGHTVHRCTHCTKNTSKCFKCGAQLK</sequence>
<accession>A0ABR2L093</accession>
<proteinExistence type="predicted"/>